<dbReference type="Pfam" id="PF13372">
    <property type="entry name" value="Alginate_exp"/>
    <property type="match status" value="1"/>
</dbReference>
<dbReference type="EMBL" id="CP000148">
    <property type="protein sequence ID" value="ABB32663.1"/>
    <property type="molecule type" value="Genomic_DNA"/>
</dbReference>
<reference evidence="3 4" key="2">
    <citation type="journal article" date="2009" name="BMC Microbiol.">
        <title>The genome sequence of Geobacter metallireducens: features of metabolism, physiology and regulation common and dissimilar to Geobacter sulfurreducens.</title>
        <authorList>
            <person name="Aklujkar M."/>
            <person name="Krushkal J."/>
            <person name="DiBartolo G."/>
            <person name="Lapidus A."/>
            <person name="Land M.L."/>
            <person name="Lovley D.R."/>
        </authorList>
    </citation>
    <scope>NUCLEOTIDE SEQUENCE [LARGE SCALE GENOMIC DNA]</scope>
    <source>
        <strain evidence="4">ATCC 53774 / DSM 7210 / GS-15</strain>
    </source>
</reference>
<feature type="chain" id="PRO_5004223083" evidence="1">
    <location>
        <begin position="23"/>
        <end position="534"/>
    </location>
</feature>
<evidence type="ECO:0000256" key="1">
    <source>
        <dbReference type="SAM" id="SignalP"/>
    </source>
</evidence>
<evidence type="ECO:0000313" key="4">
    <source>
        <dbReference type="Proteomes" id="UP000007073"/>
    </source>
</evidence>
<dbReference type="HOGENOM" id="CLU_507859_0_0_7"/>
<dbReference type="eggNOG" id="ENOG503001N">
    <property type="taxonomic scope" value="Bacteria"/>
</dbReference>
<proteinExistence type="predicted"/>
<dbReference type="STRING" id="269799.Gmet_2438"/>
<feature type="signal peptide" evidence="1">
    <location>
        <begin position="1"/>
        <end position="22"/>
    </location>
</feature>
<organism evidence="3 4">
    <name type="scientific">Geobacter metallireducens (strain ATCC 53774 / DSM 7210 / GS-15)</name>
    <dbReference type="NCBI Taxonomy" id="269799"/>
    <lineage>
        <taxon>Bacteria</taxon>
        <taxon>Pseudomonadati</taxon>
        <taxon>Thermodesulfobacteriota</taxon>
        <taxon>Desulfuromonadia</taxon>
        <taxon>Geobacterales</taxon>
        <taxon>Geobacteraceae</taxon>
        <taxon>Geobacter</taxon>
    </lineage>
</organism>
<protein>
    <submittedName>
        <fullName evidence="3">Outer membrane channel, putative</fullName>
    </submittedName>
</protein>
<gene>
    <name evidence="3" type="ordered locus">Gmet_2438</name>
</gene>
<evidence type="ECO:0000259" key="2">
    <source>
        <dbReference type="Pfam" id="PF13372"/>
    </source>
</evidence>
<sequence>MRRTLFFLSLTAYAFCWNPAFAADEIPEQVTVSHWSCKQIGELAKKYDAEKKLPDSVLVEGKPISRGELAHYLLYVMEKVVRQCDLKGKDAVDRGDLDRIAALHEALKDELPKYEGYLTRREAIEAILAKPEVPAFEYKIGVNGFLRGEGVGNFRLPDFSYAPRHGEGRFLYRVKPYAYWHPTDYLDFHAEGQGFGYKGGNQEHGKLSLYQGFVEARVPDSERLALKVGRQEFVYGSTFILGSDAFMDGLTFDALRLRVKPMEQLTVDLLGGWYATPFSDGVKGNLAGGYATWTFSEGNAIEAYGFRDTGSGDHHAGEHRNTWGVRGTAALGPATLEVEPVYQTGRLFNPNTGGNESIQAYGGHADLGMDVSMAGFHSHFFLSYAVGSGDGEAATVVSSRKEFSNPTNDTPLFGDMKVIGGFGYDVGDHHASGLQIYTIGWGIDLTKELNLSATGRYFLANHVEEGFSRSIGLETDFTLTYAVNGNLSLVAGYDHFFTGKFFRDAAGSGDDIHYGYLMLQFDLAHQKSKAPAKK</sequence>
<dbReference type="RefSeq" id="WP_004512462.1">
    <property type="nucleotide sequence ID" value="NC_007517.1"/>
</dbReference>
<name>Q39SW1_GEOMG</name>
<keyword evidence="4" id="KW-1185">Reference proteome</keyword>
<feature type="domain" description="Alginate export" evidence="2">
    <location>
        <begin position="201"/>
        <end position="508"/>
    </location>
</feature>
<dbReference type="KEGG" id="gme:Gmet_2438"/>
<reference evidence="3 4" key="1">
    <citation type="submission" date="2005-10" db="EMBL/GenBank/DDBJ databases">
        <title>Complete sequence of Geobacter metallireducens GS-15.</title>
        <authorList>
            <consortium name="US DOE Joint Genome Institute"/>
            <person name="Copeland A."/>
            <person name="Lucas S."/>
            <person name="Lapidus A."/>
            <person name="Barry K."/>
            <person name="Detter J.C."/>
            <person name="Glavina T."/>
            <person name="Hammon N."/>
            <person name="Israni S."/>
            <person name="Pitluck S."/>
            <person name="Di Bartolo G."/>
            <person name="Chain P."/>
            <person name="Schmutz J."/>
            <person name="Larimer F."/>
            <person name="Land M."/>
            <person name="Kyrpides N."/>
            <person name="Ivanova N."/>
            <person name="Richardson P."/>
        </authorList>
    </citation>
    <scope>NUCLEOTIDE SEQUENCE [LARGE SCALE GENOMIC DNA]</scope>
    <source>
        <strain evidence="4">ATCC 53774 / DSM 7210 / GS-15</strain>
    </source>
</reference>
<evidence type="ECO:0000313" key="3">
    <source>
        <dbReference type="EMBL" id="ABB32663.1"/>
    </source>
</evidence>
<dbReference type="InterPro" id="IPR025388">
    <property type="entry name" value="Alginate_export_dom"/>
</dbReference>
<keyword evidence="1" id="KW-0732">Signal</keyword>
<accession>Q39SW1</accession>
<dbReference type="Proteomes" id="UP000007073">
    <property type="component" value="Chromosome"/>
</dbReference>
<dbReference type="AlphaFoldDB" id="Q39SW1"/>